<protein>
    <submittedName>
        <fullName evidence="1">Uncharacterized protein</fullName>
    </submittedName>
</protein>
<accession>A0A835S2V8</accession>
<gene>
    <name evidence="1" type="ORF">HPP92_001625</name>
</gene>
<name>A0A835S2V8_VANPL</name>
<organism evidence="1 2">
    <name type="scientific">Vanilla planifolia</name>
    <name type="common">Vanilla</name>
    <dbReference type="NCBI Taxonomy" id="51239"/>
    <lineage>
        <taxon>Eukaryota</taxon>
        <taxon>Viridiplantae</taxon>
        <taxon>Streptophyta</taxon>
        <taxon>Embryophyta</taxon>
        <taxon>Tracheophyta</taxon>
        <taxon>Spermatophyta</taxon>
        <taxon>Magnoliopsida</taxon>
        <taxon>Liliopsida</taxon>
        <taxon>Asparagales</taxon>
        <taxon>Orchidaceae</taxon>
        <taxon>Vanilloideae</taxon>
        <taxon>Vanilleae</taxon>
        <taxon>Vanilla</taxon>
    </lineage>
</organism>
<evidence type="ECO:0000313" key="1">
    <source>
        <dbReference type="EMBL" id="KAG0501553.1"/>
    </source>
</evidence>
<evidence type="ECO:0000313" key="2">
    <source>
        <dbReference type="Proteomes" id="UP000639772"/>
    </source>
</evidence>
<dbReference type="Proteomes" id="UP000639772">
    <property type="component" value="Chromosome 1"/>
</dbReference>
<sequence length="166" mass="18511">MSFDRHQRLSTPLFLSMKRRISPFGCKRATSHRSLQMVLPVQIAGNSCLQIAITQQKLRSCLVAAEHQHFGCSSDTGRDALLFTESSYPAEARWRDLLFRVFFFTGARIAQEKLVESLSYCFCSCSPAEISSEICTRQLQDMASDPPISTAVFVPSCGGVNYICIS</sequence>
<comment type="caution">
    <text evidence="1">The sequence shown here is derived from an EMBL/GenBank/DDBJ whole genome shotgun (WGS) entry which is preliminary data.</text>
</comment>
<dbReference type="AlphaFoldDB" id="A0A835S2V8"/>
<dbReference type="EMBL" id="JADCNM010000001">
    <property type="protein sequence ID" value="KAG0501553.1"/>
    <property type="molecule type" value="Genomic_DNA"/>
</dbReference>
<reference evidence="1 2" key="1">
    <citation type="journal article" date="2020" name="Nat. Food">
        <title>A phased Vanilla planifolia genome enables genetic improvement of flavour and production.</title>
        <authorList>
            <person name="Hasing T."/>
            <person name="Tang H."/>
            <person name="Brym M."/>
            <person name="Khazi F."/>
            <person name="Huang T."/>
            <person name="Chambers A.H."/>
        </authorList>
    </citation>
    <scope>NUCLEOTIDE SEQUENCE [LARGE SCALE GENOMIC DNA]</scope>
    <source>
        <tissue evidence="1">Leaf</tissue>
    </source>
</reference>
<proteinExistence type="predicted"/>